<evidence type="ECO:0000256" key="2">
    <source>
        <dbReference type="SAM" id="SignalP"/>
    </source>
</evidence>
<accession>A0A9D2LFY7</accession>
<proteinExistence type="predicted"/>
<dbReference type="AlphaFoldDB" id="A0A9D2LFY7"/>
<sequence length="304" mass="31200">MTSARTVRRPWTAVTALTAGALLTLFACGTGSEEAREPEPVTSEENDASDAGGVPDSGSDEGDETDEGDEGAMSSEGEATDEQGPSDEGSVRMKFAPDLGDSATSGQDGTPTVGAEELGGLLGENLAEDADCDGELVLEEGQSQQCQAPDSIEDGDEATWTAHPVQVPTQESLDQDSQPAVLFTTGDELPGSARQILDEDISLTGAGIGAAFGIEEVPAGELSQSVLSMLTGDDAYVPVDQALPDGATWVDVACEDPLDFETFEAAECTATTSGGGEWQLVVVPGSYIDNDQGLLLGISTADDS</sequence>
<reference evidence="3" key="2">
    <citation type="submission" date="2021-04" db="EMBL/GenBank/DDBJ databases">
        <authorList>
            <person name="Gilroy R."/>
        </authorList>
    </citation>
    <scope>NUCLEOTIDE SEQUENCE</scope>
    <source>
        <strain evidence="3">ChiHjej13B12-24818</strain>
    </source>
</reference>
<evidence type="ECO:0000256" key="1">
    <source>
        <dbReference type="SAM" id="MobiDB-lite"/>
    </source>
</evidence>
<feature type="compositionally biased region" description="Acidic residues" evidence="1">
    <location>
        <begin position="58"/>
        <end position="70"/>
    </location>
</feature>
<reference evidence="3" key="1">
    <citation type="journal article" date="2021" name="PeerJ">
        <title>Extensive microbial diversity within the chicken gut microbiome revealed by metagenomics and culture.</title>
        <authorList>
            <person name="Gilroy R."/>
            <person name="Ravi A."/>
            <person name="Getino M."/>
            <person name="Pursley I."/>
            <person name="Horton D.L."/>
            <person name="Alikhan N.F."/>
            <person name="Baker D."/>
            <person name="Gharbi K."/>
            <person name="Hall N."/>
            <person name="Watson M."/>
            <person name="Adriaenssens E.M."/>
            <person name="Foster-Nyarko E."/>
            <person name="Jarju S."/>
            <person name="Secka A."/>
            <person name="Antonio M."/>
            <person name="Oren A."/>
            <person name="Chaudhuri R.R."/>
            <person name="La Ragione R."/>
            <person name="Hildebrand F."/>
            <person name="Pallen M.J."/>
        </authorList>
    </citation>
    <scope>NUCLEOTIDE SEQUENCE</scope>
    <source>
        <strain evidence="3">ChiHjej13B12-24818</strain>
    </source>
</reference>
<evidence type="ECO:0000313" key="4">
    <source>
        <dbReference type="Proteomes" id="UP000823823"/>
    </source>
</evidence>
<organism evidence="3 4">
    <name type="scientific">Candidatus Brachybacterium merdavium</name>
    <dbReference type="NCBI Taxonomy" id="2838513"/>
    <lineage>
        <taxon>Bacteria</taxon>
        <taxon>Bacillati</taxon>
        <taxon>Actinomycetota</taxon>
        <taxon>Actinomycetes</taxon>
        <taxon>Micrococcales</taxon>
        <taxon>Dermabacteraceae</taxon>
        <taxon>Brachybacterium</taxon>
    </lineage>
</organism>
<feature type="region of interest" description="Disordered" evidence="1">
    <location>
        <begin position="30"/>
        <end position="117"/>
    </location>
</feature>
<comment type="caution">
    <text evidence="3">The sequence shown here is derived from an EMBL/GenBank/DDBJ whole genome shotgun (WGS) entry which is preliminary data.</text>
</comment>
<evidence type="ECO:0008006" key="5">
    <source>
        <dbReference type="Google" id="ProtNLM"/>
    </source>
</evidence>
<keyword evidence="2" id="KW-0732">Signal</keyword>
<protein>
    <recommendedName>
        <fullName evidence="5">Secreted protein</fullName>
    </recommendedName>
</protein>
<feature type="signal peptide" evidence="2">
    <location>
        <begin position="1"/>
        <end position="27"/>
    </location>
</feature>
<name>A0A9D2LFY7_9MICO</name>
<evidence type="ECO:0000313" key="3">
    <source>
        <dbReference type="EMBL" id="HJB11763.1"/>
    </source>
</evidence>
<dbReference type="Proteomes" id="UP000823823">
    <property type="component" value="Unassembled WGS sequence"/>
</dbReference>
<dbReference type="PROSITE" id="PS51257">
    <property type="entry name" value="PROKAR_LIPOPROTEIN"/>
    <property type="match status" value="1"/>
</dbReference>
<dbReference type="EMBL" id="DWZH01000114">
    <property type="protein sequence ID" value="HJB11763.1"/>
    <property type="molecule type" value="Genomic_DNA"/>
</dbReference>
<feature type="chain" id="PRO_5038430622" description="Secreted protein" evidence="2">
    <location>
        <begin position="28"/>
        <end position="304"/>
    </location>
</feature>
<gene>
    <name evidence="3" type="ORF">H9786_14790</name>
</gene>